<evidence type="ECO:0000256" key="1">
    <source>
        <dbReference type="SAM" id="Phobius"/>
    </source>
</evidence>
<sequence>MAMNLNLTPTVWFGLFFTPVLISAGQILFKLTSAKTGNASAQGLLALALSPTLLIALAVYGIGTIIWIFTIKSVPLTIAYSFMALTFCIVPLLAAVFLGEAVTLRYAFGAALIISGMIIINS</sequence>
<protein>
    <submittedName>
        <fullName evidence="2">Transporter</fullName>
    </submittedName>
</protein>
<evidence type="ECO:0000313" key="3">
    <source>
        <dbReference type="Proteomes" id="UP001214094"/>
    </source>
</evidence>
<keyword evidence="1" id="KW-1133">Transmembrane helix</keyword>
<keyword evidence="1" id="KW-0812">Transmembrane</keyword>
<feature type="transmembrane region" description="Helical" evidence="1">
    <location>
        <begin position="12"/>
        <end position="32"/>
    </location>
</feature>
<keyword evidence="3" id="KW-1185">Reference proteome</keyword>
<feature type="transmembrane region" description="Helical" evidence="1">
    <location>
        <begin position="77"/>
        <end position="97"/>
    </location>
</feature>
<dbReference type="EMBL" id="CP121308">
    <property type="protein sequence ID" value="WFP90690.1"/>
    <property type="molecule type" value="Genomic_DNA"/>
</dbReference>
<feature type="transmembrane region" description="Helical" evidence="1">
    <location>
        <begin position="44"/>
        <end position="71"/>
    </location>
</feature>
<dbReference type="InterPro" id="IPR037185">
    <property type="entry name" value="EmrE-like"/>
</dbReference>
<keyword evidence="1" id="KW-0472">Membrane</keyword>
<gene>
    <name evidence="2" type="ORF">P4B07_19425</name>
</gene>
<dbReference type="SUPFAM" id="SSF103481">
    <property type="entry name" value="Multidrug resistance efflux transporter EmrE"/>
    <property type="match status" value="1"/>
</dbReference>
<dbReference type="Gene3D" id="1.10.3730.20">
    <property type="match status" value="1"/>
</dbReference>
<proteinExistence type="predicted"/>
<reference evidence="2 3" key="1">
    <citation type="submission" date="2023-03" db="EMBL/GenBank/DDBJ databases">
        <title>Comparative genome and transcriptome analysis combination mining strategies for increasing vitamin B12 production of Ensifer adhaerens strain.</title>
        <authorList>
            <person name="Yongheng L."/>
        </authorList>
    </citation>
    <scope>NUCLEOTIDE SEQUENCE [LARGE SCALE GENOMIC DNA]</scope>
    <source>
        <strain evidence="2 3">Casida A-T305</strain>
    </source>
</reference>
<name>A0ABY8HGQ2_ENSAD</name>
<accession>A0ABY8HGQ2</accession>
<dbReference type="RefSeq" id="WP_234798717.1">
    <property type="nucleotide sequence ID" value="NZ_CP015880.1"/>
</dbReference>
<dbReference type="Proteomes" id="UP001214094">
    <property type="component" value="Chromosome"/>
</dbReference>
<feature type="transmembrane region" description="Helical" evidence="1">
    <location>
        <begin position="104"/>
        <end position="120"/>
    </location>
</feature>
<evidence type="ECO:0000313" key="2">
    <source>
        <dbReference type="EMBL" id="WFP90690.1"/>
    </source>
</evidence>
<organism evidence="2 3">
    <name type="scientific">Ensifer adhaerens</name>
    <name type="common">Sinorhizobium morelense</name>
    <dbReference type="NCBI Taxonomy" id="106592"/>
    <lineage>
        <taxon>Bacteria</taxon>
        <taxon>Pseudomonadati</taxon>
        <taxon>Pseudomonadota</taxon>
        <taxon>Alphaproteobacteria</taxon>
        <taxon>Hyphomicrobiales</taxon>
        <taxon>Rhizobiaceae</taxon>
        <taxon>Sinorhizobium/Ensifer group</taxon>
        <taxon>Ensifer</taxon>
    </lineage>
</organism>
<dbReference type="GeneID" id="29520441"/>